<proteinExistence type="predicted"/>
<keyword evidence="4" id="KW-1185">Reference proteome</keyword>
<dbReference type="EMBL" id="BMRE01000059">
    <property type="protein sequence ID" value="GGU75896.1"/>
    <property type="molecule type" value="Genomic_DNA"/>
</dbReference>
<feature type="signal peptide" evidence="2">
    <location>
        <begin position="1"/>
        <end position="24"/>
    </location>
</feature>
<feature type="chain" id="PRO_5045394311" description="DUF3558 domain-containing protein" evidence="2">
    <location>
        <begin position="25"/>
        <end position="202"/>
    </location>
</feature>
<evidence type="ECO:0000313" key="4">
    <source>
        <dbReference type="Proteomes" id="UP000649573"/>
    </source>
</evidence>
<feature type="compositionally biased region" description="Polar residues" evidence="1">
    <location>
        <begin position="29"/>
        <end position="43"/>
    </location>
</feature>
<dbReference type="InterPro" id="IPR024520">
    <property type="entry name" value="DUF3558"/>
</dbReference>
<evidence type="ECO:0008006" key="5">
    <source>
        <dbReference type="Google" id="ProtNLM"/>
    </source>
</evidence>
<accession>A0ABQ2VBU7</accession>
<feature type="region of interest" description="Disordered" evidence="1">
    <location>
        <begin position="24"/>
        <end position="47"/>
    </location>
</feature>
<evidence type="ECO:0000313" key="3">
    <source>
        <dbReference type="EMBL" id="GGU75896.1"/>
    </source>
</evidence>
<dbReference type="RefSeq" id="WP_189258906.1">
    <property type="nucleotide sequence ID" value="NZ_BMRE01000059.1"/>
</dbReference>
<keyword evidence="2" id="KW-0732">Signal</keyword>
<comment type="caution">
    <text evidence="3">The sequence shown here is derived from an EMBL/GenBank/DDBJ whole genome shotgun (WGS) entry which is preliminary data.</text>
</comment>
<dbReference type="Proteomes" id="UP000649573">
    <property type="component" value="Unassembled WGS sequence"/>
</dbReference>
<organism evidence="3 4">
    <name type="scientific">Lentzea flava</name>
    <dbReference type="NCBI Taxonomy" id="103732"/>
    <lineage>
        <taxon>Bacteria</taxon>
        <taxon>Bacillati</taxon>
        <taxon>Actinomycetota</taxon>
        <taxon>Actinomycetes</taxon>
        <taxon>Pseudonocardiales</taxon>
        <taxon>Pseudonocardiaceae</taxon>
        <taxon>Lentzea</taxon>
    </lineage>
</organism>
<evidence type="ECO:0000256" key="1">
    <source>
        <dbReference type="SAM" id="MobiDB-lite"/>
    </source>
</evidence>
<gene>
    <name evidence="3" type="ORF">GCM10010178_79000</name>
</gene>
<evidence type="ECO:0000256" key="2">
    <source>
        <dbReference type="SAM" id="SignalP"/>
    </source>
</evidence>
<reference evidence="4" key="1">
    <citation type="journal article" date="2019" name="Int. J. Syst. Evol. Microbiol.">
        <title>The Global Catalogue of Microorganisms (GCM) 10K type strain sequencing project: providing services to taxonomists for standard genome sequencing and annotation.</title>
        <authorList>
            <consortium name="The Broad Institute Genomics Platform"/>
            <consortium name="The Broad Institute Genome Sequencing Center for Infectious Disease"/>
            <person name="Wu L."/>
            <person name="Ma J."/>
        </authorList>
    </citation>
    <scope>NUCLEOTIDE SEQUENCE [LARGE SCALE GENOMIC DNA]</scope>
    <source>
        <strain evidence="4">JCM 3296</strain>
    </source>
</reference>
<name>A0ABQ2VBU7_9PSEU</name>
<protein>
    <recommendedName>
        <fullName evidence="5">DUF3558 domain-containing protein</fullName>
    </recommendedName>
</protein>
<sequence>MRTRTIVAGTAALALLAGCGTSGGGTTGSPTNAPQPTSGSNSAGAPKIKSPLDVKAFEADPCSTVTAAQVQAFGLPGVNGRNNTTELGPGCMWLGSSTPARMAPGVAFLPDDTNLSTILPNKDTTYEKFEQLPDIQGYPAYMALVSDQRSGGNCSVLTAVADTKAVLFTFQSDKGSPRYADPCGAVTEFADLAIGTMKAGAK</sequence>
<dbReference type="PROSITE" id="PS51257">
    <property type="entry name" value="PROKAR_LIPOPROTEIN"/>
    <property type="match status" value="1"/>
</dbReference>
<dbReference type="Pfam" id="PF12079">
    <property type="entry name" value="DUF3558"/>
    <property type="match status" value="1"/>
</dbReference>